<evidence type="ECO:0000256" key="1">
    <source>
        <dbReference type="SAM" id="Coils"/>
    </source>
</evidence>
<feature type="compositionally biased region" description="Low complexity" evidence="2">
    <location>
        <begin position="247"/>
        <end position="268"/>
    </location>
</feature>
<dbReference type="WBParaSite" id="MhA1_Contig423.frz3.gene4">
    <property type="protein sequence ID" value="MhA1_Contig423.frz3.gene4"/>
    <property type="gene ID" value="MhA1_Contig423.frz3.gene4"/>
</dbReference>
<feature type="compositionally biased region" description="Basic and acidic residues" evidence="2">
    <location>
        <begin position="269"/>
        <end position="290"/>
    </location>
</feature>
<name>A0A1I8BQJ3_MELHA</name>
<feature type="region of interest" description="Disordered" evidence="2">
    <location>
        <begin position="201"/>
        <end position="235"/>
    </location>
</feature>
<protein>
    <submittedName>
        <fullName evidence="4">Tudor domain-containing protein</fullName>
    </submittedName>
</protein>
<proteinExistence type="predicted"/>
<evidence type="ECO:0000313" key="4">
    <source>
        <dbReference type="WBParaSite" id="MhA1_Contig423.frz3.gene4"/>
    </source>
</evidence>
<sequence length="922" mass="106634">MSVGIVTRVDESHFYVWALGHGYKEFRCRKVPEKDFKHGELIHFTLPNEHTETLDATRCERANRQLKVLPSVNCIWKAECLITFAPQEFDVLKEIQEQLPDCKALAFSDEFCYVANFTGNTHIKVGDVYQSYVTRLPPKYDEWIPKLGTPFCIVNKFTKIFDREKSRELLRKAPWTKIMGIEHSRRNSSLSIERNIPKKVYSNPNLFDESPDDEEKEENIKQKEPPTNKKSNIFQIDDDDFQIISSKNSEQNKNVENKQNNSETILKNPAKEIPAKKIPIKENPAKESENLTKNIQDEENDEMKVYTGLVIEADNFGLVLWNRTHDLVRAPGLPLIGLEKRVRWPISTWVNYRAFFDDASCSQQQQQNAHENRCRYTAYDIFTSEVDRQVIFRKSENTIRMECQIYGPVRYVGDDLMIVNEPFLGIVLCAKDMRLIQRLDYGWSEYVTAFVTFTKEYPDLCRWIALAIKPNVDSDWTELEKPLITQPLISECASKTSKENVKENKELLEENNAQSENDQQVEQAKCSAFNGVNTSTQKRSHRLHSISTGLCDFSINSTLPSSSTSPLTNNNNNINNNNNLLLWDEYDENNEDNQQEEIRKSPPRQTPKLIEIDDLRDKEGCDYLKERHLMIEQELRSYAPMVQKHDRVRATGIIVQKTLHYAVIYASDIGLAIVIANLFPSLQQYDTLCNIGNWITATFANVANKLLIFSKMCLPKFEKAEQKYPKTRICKDGKLQVLISCDISLNNLYVYKGIKRKSGGLRVLDTPFARILLNEQLPGTLINMWVTYMENSSEHGPFWENEDNSFTLNNDSDDEEFLFKALDLGKIGLTADEFCSLFIQEEEEKKNNDEENEEFSIIPYQPNYEPILPSFDASEIAEIDFSPPQQHQQHQTPPQELLPGFSIREYANKYLGENFATDFIEL</sequence>
<accession>A0A1I8BQJ3</accession>
<evidence type="ECO:0000313" key="3">
    <source>
        <dbReference type="Proteomes" id="UP000095281"/>
    </source>
</evidence>
<organism evidence="3 4">
    <name type="scientific">Meloidogyne hapla</name>
    <name type="common">Root-knot nematode worm</name>
    <dbReference type="NCBI Taxonomy" id="6305"/>
    <lineage>
        <taxon>Eukaryota</taxon>
        <taxon>Metazoa</taxon>
        <taxon>Ecdysozoa</taxon>
        <taxon>Nematoda</taxon>
        <taxon>Chromadorea</taxon>
        <taxon>Rhabditida</taxon>
        <taxon>Tylenchina</taxon>
        <taxon>Tylenchomorpha</taxon>
        <taxon>Tylenchoidea</taxon>
        <taxon>Meloidogynidae</taxon>
        <taxon>Meloidogyninae</taxon>
        <taxon>Meloidogyne</taxon>
    </lineage>
</organism>
<feature type="region of interest" description="Disordered" evidence="2">
    <location>
        <begin position="247"/>
        <end position="296"/>
    </location>
</feature>
<reference evidence="4" key="1">
    <citation type="submission" date="2016-11" db="UniProtKB">
        <authorList>
            <consortium name="WormBaseParasite"/>
        </authorList>
    </citation>
    <scope>IDENTIFICATION</scope>
</reference>
<feature type="compositionally biased region" description="Basic and acidic residues" evidence="2">
    <location>
        <begin position="218"/>
        <end position="227"/>
    </location>
</feature>
<evidence type="ECO:0000256" key="2">
    <source>
        <dbReference type="SAM" id="MobiDB-lite"/>
    </source>
</evidence>
<keyword evidence="1" id="KW-0175">Coiled coil</keyword>
<keyword evidence="3" id="KW-1185">Reference proteome</keyword>
<dbReference type="Proteomes" id="UP000095281">
    <property type="component" value="Unplaced"/>
</dbReference>
<dbReference type="AlphaFoldDB" id="A0A1I8BQJ3"/>
<feature type="coiled-coil region" evidence="1">
    <location>
        <begin position="498"/>
        <end position="525"/>
    </location>
</feature>